<dbReference type="PROSITE" id="PS00181">
    <property type="entry name" value="GLNA_ATP"/>
    <property type="match status" value="1"/>
</dbReference>
<dbReference type="Pfam" id="PF03951">
    <property type="entry name" value="Gln-synt_N"/>
    <property type="match status" value="1"/>
</dbReference>
<evidence type="ECO:0000256" key="7">
    <source>
        <dbReference type="RuleBase" id="RU000384"/>
    </source>
</evidence>
<dbReference type="Gene3D" id="3.30.590.10">
    <property type="entry name" value="Glutamine synthetase/guanido kinase, catalytic domain"/>
    <property type="match status" value="1"/>
</dbReference>
<evidence type="ECO:0000256" key="5">
    <source>
        <dbReference type="ARBA" id="ARBA00022842"/>
    </source>
</evidence>
<dbReference type="Gene3D" id="3.10.20.70">
    <property type="entry name" value="Glutamine synthetase, N-terminal domain"/>
    <property type="match status" value="1"/>
</dbReference>
<comment type="similarity">
    <text evidence="6 7">Belongs to the glutamine synthetase family.</text>
</comment>
<dbReference type="InterPro" id="IPR008146">
    <property type="entry name" value="Gln_synth_cat_dom"/>
</dbReference>
<dbReference type="PANTHER" id="PTHR43785:SF12">
    <property type="entry name" value="TYPE-1 GLUTAMINE SYNTHETASE 2"/>
    <property type="match status" value="1"/>
</dbReference>
<evidence type="ECO:0000256" key="4">
    <source>
        <dbReference type="ARBA" id="ARBA00022840"/>
    </source>
</evidence>
<feature type="domain" description="GS beta-grasp" evidence="8">
    <location>
        <begin position="14"/>
        <end position="99"/>
    </location>
</feature>
<protein>
    <submittedName>
        <fullName evidence="10">Glutamine synthetase family protein</fullName>
    </submittedName>
</protein>
<evidence type="ECO:0000313" key="10">
    <source>
        <dbReference type="EMBL" id="MCI5755102.1"/>
    </source>
</evidence>
<dbReference type="GO" id="GO:0005524">
    <property type="term" value="F:ATP binding"/>
    <property type="evidence" value="ECO:0007669"/>
    <property type="project" value="UniProtKB-KW"/>
</dbReference>
<dbReference type="GO" id="GO:0006542">
    <property type="term" value="P:glutamine biosynthetic process"/>
    <property type="evidence" value="ECO:0007669"/>
    <property type="project" value="InterPro"/>
</dbReference>
<keyword evidence="4" id="KW-0067">ATP-binding</keyword>
<dbReference type="Proteomes" id="UP001139365">
    <property type="component" value="Unassembled WGS sequence"/>
</dbReference>
<dbReference type="InterPro" id="IPR027303">
    <property type="entry name" value="Gln_synth_gly_rich_site"/>
</dbReference>
<keyword evidence="5" id="KW-0460">Magnesium</keyword>
<evidence type="ECO:0000256" key="2">
    <source>
        <dbReference type="ARBA" id="ARBA00022598"/>
    </source>
</evidence>
<feature type="domain" description="GS catalytic" evidence="9">
    <location>
        <begin position="106"/>
        <end position="403"/>
    </location>
</feature>
<evidence type="ECO:0000256" key="6">
    <source>
        <dbReference type="PROSITE-ProRule" id="PRU01330"/>
    </source>
</evidence>
<dbReference type="PANTHER" id="PTHR43785">
    <property type="entry name" value="GAMMA-GLUTAMYLPUTRESCINE SYNTHETASE"/>
    <property type="match status" value="1"/>
</dbReference>
<evidence type="ECO:0000259" key="8">
    <source>
        <dbReference type="PROSITE" id="PS51986"/>
    </source>
</evidence>
<comment type="caution">
    <text evidence="10">The sequence shown here is derived from an EMBL/GenBank/DDBJ whole genome shotgun (WGS) entry which is preliminary data.</text>
</comment>
<evidence type="ECO:0000256" key="1">
    <source>
        <dbReference type="ARBA" id="ARBA00001946"/>
    </source>
</evidence>
<dbReference type="PROSITE" id="PS51986">
    <property type="entry name" value="GS_BETA_GRASP"/>
    <property type="match status" value="1"/>
</dbReference>
<keyword evidence="2" id="KW-0436">Ligase</keyword>
<dbReference type="SUPFAM" id="SSF54368">
    <property type="entry name" value="Glutamine synthetase, N-terminal domain"/>
    <property type="match status" value="1"/>
</dbReference>
<dbReference type="InterPro" id="IPR008147">
    <property type="entry name" value="Gln_synt_N"/>
</dbReference>
<sequence>MYTEKEVLQFTEEEDVRFIRLAFCDVFGNQKNVAVMSGELERAFRDGISFDASAIKGFGDASRSDLLLFPDPSTLTVLPWRPSNGKVMRMYCDIKYPDGTPFPCDSRAFLKKAVSDAAGAGIVCNFGPEFEFYLFNTDENGMPTEPYDRAGYFDVAPADKGENFRREVCLTLEKMGIRPETSHHEEGPGQNEIDFRYGDALTAADNAITFKWAVRTAAASNGLYAEFSPKPLGGEAGSGMHINISVASLTGGADPTPAFMAGIMEHICGMTLFLNPTAESYERLFGDKAPGYVSWSEQNRSQLIRIPAAVGAYKRLELRSPDCCANPYLAFALLIYAGLDGVKRGLTPPPPVDLNLASAPESVTDKLKKLPEDLSEARQAALSDGFIKSTLPAHITDIYTAEG</sequence>
<gene>
    <name evidence="10" type="ORF">MR241_02270</name>
</gene>
<organism evidence="10 11">
    <name type="scientific">Candidatus Colimorpha enterica</name>
    <dbReference type="NCBI Taxonomy" id="3083063"/>
    <lineage>
        <taxon>Bacteria</taxon>
        <taxon>Pseudomonadati</taxon>
        <taxon>Bacteroidota</taxon>
        <taxon>Bacteroidia</taxon>
        <taxon>Bacteroidales</taxon>
        <taxon>Candidatus Colimorpha</taxon>
    </lineage>
</organism>
<proteinExistence type="inferred from homology"/>
<dbReference type="SUPFAM" id="SSF55931">
    <property type="entry name" value="Glutamine synthetase/guanido kinase"/>
    <property type="match status" value="1"/>
</dbReference>
<dbReference type="SMART" id="SM01230">
    <property type="entry name" value="Gln-synt_C"/>
    <property type="match status" value="1"/>
</dbReference>
<evidence type="ECO:0000259" key="9">
    <source>
        <dbReference type="PROSITE" id="PS51987"/>
    </source>
</evidence>
<dbReference type="PROSITE" id="PS51987">
    <property type="entry name" value="GS_CATALYTIC"/>
    <property type="match status" value="1"/>
</dbReference>
<comment type="cofactor">
    <cofactor evidence="1">
        <name>Mg(2+)</name>
        <dbReference type="ChEBI" id="CHEBI:18420"/>
    </cofactor>
</comment>
<accession>A0AAE3JZM5</accession>
<reference evidence="10 11" key="1">
    <citation type="submission" date="2022-03" db="EMBL/GenBank/DDBJ databases">
        <title>Metagenome-assembled genomes from swine fecal metagenomes.</title>
        <authorList>
            <person name="Holman D.B."/>
            <person name="Kommadath A."/>
        </authorList>
    </citation>
    <scope>NUCLEOTIDE SEQUENCE [LARGE SCALE GENOMIC DNA]</scope>
    <source>
        <strain evidence="10">SUG147</strain>
    </source>
</reference>
<keyword evidence="3" id="KW-0547">Nucleotide-binding</keyword>
<evidence type="ECO:0000313" key="11">
    <source>
        <dbReference type="Proteomes" id="UP001139365"/>
    </source>
</evidence>
<name>A0AAE3JZM5_9BACT</name>
<evidence type="ECO:0000256" key="3">
    <source>
        <dbReference type="ARBA" id="ARBA00022741"/>
    </source>
</evidence>
<dbReference type="Pfam" id="PF00120">
    <property type="entry name" value="Gln-synt_C"/>
    <property type="match status" value="1"/>
</dbReference>
<dbReference type="EMBL" id="JALEMU010000039">
    <property type="protein sequence ID" value="MCI5755102.1"/>
    <property type="molecule type" value="Genomic_DNA"/>
</dbReference>
<dbReference type="AlphaFoldDB" id="A0AAE3JZM5"/>
<dbReference type="GO" id="GO:0004356">
    <property type="term" value="F:glutamine synthetase activity"/>
    <property type="evidence" value="ECO:0007669"/>
    <property type="project" value="InterPro"/>
</dbReference>
<dbReference type="InterPro" id="IPR014746">
    <property type="entry name" value="Gln_synth/guanido_kin_cat_dom"/>
</dbReference>
<dbReference type="InterPro" id="IPR036651">
    <property type="entry name" value="Gln_synt_N_sf"/>
</dbReference>